<dbReference type="Gene3D" id="3.30.70.1290">
    <property type="entry name" value="Transposase IS200-like"/>
    <property type="match status" value="1"/>
</dbReference>
<dbReference type="PANTHER" id="PTHR34322">
    <property type="entry name" value="TRANSPOSASE, Y1_TNP DOMAIN-CONTAINING"/>
    <property type="match status" value="1"/>
</dbReference>
<proteinExistence type="predicted"/>
<organism evidence="2">
    <name type="scientific">Candidatus Berkiella cookevillensis</name>
    <dbReference type="NCBI Taxonomy" id="437022"/>
    <lineage>
        <taxon>Bacteria</taxon>
        <taxon>Pseudomonadati</taxon>
        <taxon>Pseudomonadota</taxon>
        <taxon>Gammaproteobacteria</taxon>
        <taxon>Candidatus Berkiellales</taxon>
        <taxon>Candidatus Berkiellaceae</taxon>
        <taxon>Candidatus Berkiella</taxon>
    </lineage>
</organism>
<dbReference type="EMBL" id="LKHV02000001">
    <property type="protein sequence ID" value="MCS5708486.1"/>
    <property type="molecule type" value="Genomic_DNA"/>
</dbReference>
<dbReference type="OrthoDB" id="9814067at2"/>
<dbReference type="RefSeq" id="WP_057622647.1">
    <property type="nucleotide sequence ID" value="NZ_LKHV02000001.1"/>
</dbReference>
<comment type="caution">
    <text evidence="2">The sequence shown here is derived from an EMBL/GenBank/DDBJ whole genome shotgun (WGS) entry which is preliminary data.</text>
</comment>
<dbReference type="Proteomes" id="UP000051494">
    <property type="component" value="Unassembled WGS sequence"/>
</dbReference>
<dbReference type="EMBL" id="LKHV01000001">
    <property type="protein sequence ID" value="KRG19935.1"/>
    <property type="molecule type" value="Genomic_DNA"/>
</dbReference>
<evidence type="ECO:0000259" key="1">
    <source>
        <dbReference type="SMART" id="SM01321"/>
    </source>
</evidence>
<evidence type="ECO:0000313" key="4">
    <source>
        <dbReference type="Proteomes" id="UP000051494"/>
    </source>
</evidence>
<dbReference type="AlphaFoldDB" id="A0A0Q9YH87"/>
<dbReference type="GO" id="GO:0004803">
    <property type="term" value="F:transposase activity"/>
    <property type="evidence" value="ECO:0007669"/>
    <property type="project" value="InterPro"/>
</dbReference>
<feature type="domain" description="Transposase IS200-like" evidence="1">
    <location>
        <begin position="13"/>
        <end position="174"/>
    </location>
</feature>
<evidence type="ECO:0000313" key="3">
    <source>
        <dbReference type="EMBL" id="MCS5708486.1"/>
    </source>
</evidence>
<keyword evidence="4" id="KW-1185">Reference proteome</keyword>
<protein>
    <recommendedName>
        <fullName evidence="1">Transposase IS200-like domain-containing protein</fullName>
    </recommendedName>
</protein>
<dbReference type="SMART" id="SM01321">
    <property type="entry name" value="Y1_Tnp"/>
    <property type="match status" value="1"/>
</dbReference>
<dbReference type="GO" id="GO:0006313">
    <property type="term" value="P:DNA transposition"/>
    <property type="evidence" value="ECO:0007669"/>
    <property type="project" value="InterPro"/>
</dbReference>
<dbReference type="PATRIC" id="fig|1590042.3.peg.160"/>
<dbReference type="STRING" id="437022.CC99x_00156"/>
<dbReference type="PANTHER" id="PTHR34322:SF2">
    <property type="entry name" value="TRANSPOSASE IS200-LIKE DOMAIN-CONTAINING PROTEIN"/>
    <property type="match status" value="1"/>
</dbReference>
<reference evidence="3" key="3">
    <citation type="submission" date="2021-06" db="EMBL/GenBank/DDBJ databases">
        <title>Genomic Description and Analysis of Intracellular Bacteria, Candidatus Berkiella cookevillensis and Candidatus Berkiella aquae.</title>
        <authorList>
            <person name="Kidane D.T."/>
            <person name="Mehari Y.T."/>
            <person name="Rice F.C."/>
            <person name="Arivett B.A."/>
            <person name="Farone A.L."/>
            <person name="Berk S.G."/>
            <person name="Farone M.B."/>
        </authorList>
    </citation>
    <scope>NUCLEOTIDE SEQUENCE</scope>
    <source>
        <strain evidence="3">CC99</strain>
    </source>
</reference>
<sequence>MTVARSEQIDLNATPYYHVMNRCVRRSFLCGYDKLTQTDYSHRKEWIVNRLKYLSDIFAIKICAYAIMSNHYHVVLYVDEQQSQAWNEKEIINRWTSIFPKDAEENKHLKQKIQLWKERLTSISWFMRCLNERIARDVNEEDDTAGRFWEGRFKSQALLDEGALLSAMVYVDLNPVRAGITDTPEESEFTSIYERIQHISKQLKVNKPKSIKQQKHEKADVYNNLSQPKSLVPFVHMSEHHSHAIDFKLVDYLELVDYTGRMIRDDKEAGSIPECLDPILTRLQLEPQNWISLVKNLGKSFSHAVGSEILLLNFANNRSVKGIRQAKKVYST</sequence>
<accession>A0A0Q9YH87</accession>
<evidence type="ECO:0000313" key="2">
    <source>
        <dbReference type="EMBL" id="KRG19935.1"/>
    </source>
</evidence>
<reference evidence="3" key="2">
    <citation type="journal article" date="2016" name="Genome Announc.">
        <title>Draft Genome Sequences of Two Novel Amoeba-Resistant Intranuclear Bacteria, 'Candidatus Berkiella cookevillensis' and 'Candidatus Berkiella aquae'.</title>
        <authorList>
            <person name="Mehari Y.T."/>
            <person name="Arivett B.A."/>
            <person name="Farone A.L."/>
            <person name="Gunderson J.H."/>
            <person name="Farone M.B."/>
        </authorList>
    </citation>
    <scope>NUCLEOTIDE SEQUENCE</scope>
    <source>
        <strain evidence="3">CC99</strain>
    </source>
</reference>
<gene>
    <name evidence="2" type="ORF">CC99x_00156</name>
    <name evidence="3" type="ORF">CC99x_006145</name>
</gene>
<dbReference type="InterPro" id="IPR002686">
    <property type="entry name" value="Transposase_17"/>
</dbReference>
<dbReference type="SUPFAM" id="SSF143422">
    <property type="entry name" value="Transposase IS200-like"/>
    <property type="match status" value="1"/>
</dbReference>
<reference evidence="2" key="1">
    <citation type="submission" date="2015-09" db="EMBL/GenBank/DDBJ databases">
        <title>Draft Genome Sequences of Two Novel Amoeba-resistant Intranuclear Bacteria, Candidatus Berkiella cookevillensis and Candidatus Berkiella aquae.</title>
        <authorList>
            <person name="Mehari Y.T."/>
            <person name="Arivett B.A."/>
            <person name="Farone A.L."/>
            <person name="Gunderson J.H."/>
            <person name="Farone M.B."/>
        </authorList>
    </citation>
    <scope>NUCLEOTIDE SEQUENCE [LARGE SCALE GENOMIC DNA]</scope>
    <source>
        <strain evidence="2">CC99</strain>
    </source>
</reference>
<dbReference type="InterPro" id="IPR036515">
    <property type="entry name" value="Transposase_17_sf"/>
</dbReference>
<name>A0A0Q9YH87_9GAMM</name>
<dbReference type="GO" id="GO:0003677">
    <property type="term" value="F:DNA binding"/>
    <property type="evidence" value="ECO:0007669"/>
    <property type="project" value="InterPro"/>
</dbReference>